<evidence type="ECO:0000256" key="5">
    <source>
        <dbReference type="ARBA" id="ARBA00022475"/>
    </source>
</evidence>
<evidence type="ECO:0000313" key="18">
    <source>
        <dbReference type="Proteomes" id="UP000238634"/>
    </source>
</evidence>
<evidence type="ECO:0000256" key="3">
    <source>
        <dbReference type="ARBA" id="ARBA00006402"/>
    </source>
</evidence>
<dbReference type="EMBL" id="PVWG01000006">
    <property type="protein sequence ID" value="PSB20287.1"/>
    <property type="molecule type" value="Genomic_DNA"/>
</dbReference>
<evidence type="ECO:0000256" key="1">
    <source>
        <dbReference type="ARBA" id="ARBA00000085"/>
    </source>
</evidence>
<accession>A0A2T1DIH7</accession>
<dbReference type="SUPFAM" id="SSF55874">
    <property type="entry name" value="ATPase domain of HSP90 chaperone/DNA topoisomerase II/histidine kinase"/>
    <property type="match status" value="1"/>
</dbReference>
<reference evidence="17 18" key="2">
    <citation type="submission" date="2018-03" db="EMBL/GenBank/DDBJ databases">
        <title>The ancient ancestry and fast evolution of plastids.</title>
        <authorList>
            <person name="Moore K.R."/>
            <person name="Magnabosco C."/>
            <person name="Momper L."/>
            <person name="Gold D.A."/>
            <person name="Bosak T."/>
            <person name="Fournier G.P."/>
        </authorList>
    </citation>
    <scope>NUCLEOTIDE SEQUENCE [LARGE SCALE GENOMIC DNA]</scope>
    <source>
        <strain evidence="17 18">ULC007</strain>
    </source>
</reference>
<dbReference type="PROSITE" id="PS50885">
    <property type="entry name" value="HAMP"/>
    <property type="match status" value="1"/>
</dbReference>
<dbReference type="InterPro" id="IPR036890">
    <property type="entry name" value="HATPase_C_sf"/>
</dbReference>
<dbReference type="Pfam" id="PF02518">
    <property type="entry name" value="HATPase_c"/>
    <property type="match status" value="1"/>
</dbReference>
<dbReference type="Pfam" id="PF00672">
    <property type="entry name" value="HAMP"/>
    <property type="match status" value="1"/>
</dbReference>
<dbReference type="InterPro" id="IPR050736">
    <property type="entry name" value="Sensor_HK_Regulatory"/>
</dbReference>
<dbReference type="InterPro" id="IPR005467">
    <property type="entry name" value="His_kinase_dom"/>
</dbReference>
<dbReference type="Gene3D" id="1.10.287.130">
    <property type="match status" value="1"/>
</dbReference>
<feature type="coiled-coil region" evidence="13">
    <location>
        <begin position="359"/>
        <end position="393"/>
    </location>
</feature>
<dbReference type="AlphaFoldDB" id="A0A2T1DIH7"/>
<keyword evidence="10" id="KW-0472">Membrane</keyword>
<keyword evidence="5" id="KW-1003">Cell membrane</keyword>
<dbReference type="CDD" id="cd12912">
    <property type="entry name" value="PDC2_MCP_like"/>
    <property type="match status" value="1"/>
</dbReference>
<feature type="compositionally biased region" description="Polar residues" evidence="14">
    <location>
        <begin position="658"/>
        <end position="675"/>
    </location>
</feature>
<evidence type="ECO:0000256" key="13">
    <source>
        <dbReference type="SAM" id="Coils"/>
    </source>
</evidence>
<evidence type="ECO:0000313" key="17">
    <source>
        <dbReference type="EMBL" id="PSB20287.1"/>
    </source>
</evidence>
<comment type="catalytic activity">
    <reaction evidence="1">
        <text>ATP + protein L-histidine = ADP + protein N-phospho-L-histidine.</text>
        <dbReference type="EC" id="2.7.13.3"/>
    </reaction>
</comment>
<dbReference type="SMART" id="SM00304">
    <property type="entry name" value="HAMP"/>
    <property type="match status" value="1"/>
</dbReference>
<dbReference type="InterPro" id="IPR003594">
    <property type="entry name" value="HATPase_dom"/>
</dbReference>
<evidence type="ECO:0000256" key="8">
    <source>
        <dbReference type="ARBA" id="ARBA00022692"/>
    </source>
</evidence>
<keyword evidence="6" id="KW-0597">Phosphoprotein</keyword>
<evidence type="ECO:0000259" key="15">
    <source>
        <dbReference type="PROSITE" id="PS50109"/>
    </source>
</evidence>
<gene>
    <name evidence="17" type="ORF">C7B65_07505</name>
</gene>
<dbReference type="CDD" id="cd16922">
    <property type="entry name" value="HATPase_EvgS-ArcB-TorS-like"/>
    <property type="match status" value="1"/>
</dbReference>
<dbReference type="PANTHER" id="PTHR43711">
    <property type="entry name" value="TWO-COMPONENT HISTIDINE KINASE"/>
    <property type="match status" value="1"/>
</dbReference>
<dbReference type="GO" id="GO:0000155">
    <property type="term" value="F:phosphorelay sensor kinase activity"/>
    <property type="evidence" value="ECO:0007669"/>
    <property type="project" value="InterPro"/>
</dbReference>
<keyword evidence="8" id="KW-0812">Transmembrane</keyword>
<dbReference type="Proteomes" id="UP000238634">
    <property type="component" value="Unassembled WGS sequence"/>
</dbReference>
<dbReference type="Gene3D" id="3.30.450.20">
    <property type="entry name" value="PAS domain"/>
    <property type="match status" value="1"/>
</dbReference>
<dbReference type="SUPFAM" id="SSF103190">
    <property type="entry name" value="Sensory domain-like"/>
    <property type="match status" value="1"/>
</dbReference>
<keyword evidence="18" id="KW-1185">Reference proteome</keyword>
<dbReference type="STRING" id="1920490.GCA_001895925_04075"/>
<organism evidence="17 18">
    <name type="scientific">Phormidesmis priestleyi ULC007</name>
    <dbReference type="NCBI Taxonomy" id="1920490"/>
    <lineage>
        <taxon>Bacteria</taxon>
        <taxon>Bacillati</taxon>
        <taxon>Cyanobacteriota</taxon>
        <taxon>Cyanophyceae</taxon>
        <taxon>Leptolyngbyales</taxon>
        <taxon>Leptolyngbyaceae</taxon>
        <taxon>Phormidesmis</taxon>
    </lineage>
</organism>
<dbReference type="PROSITE" id="PS50109">
    <property type="entry name" value="HIS_KIN"/>
    <property type="match status" value="1"/>
</dbReference>
<protein>
    <recommendedName>
        <fullName evidence="12">Circadian input-output histidine kinase CikA</fullName>
        <ecNumber evidence="4">2.7.13.3</ecNumber>
    </recommendedName>
</protein>
<dbReference type="InterPro" id="IPR036097">
    <property type="entry name" value="HisK_dim/P_sf"/>
</dbReference>
<dbReference type="FunFam" id="3.30.565.10:FF:000010">
    <property type="entry name" value="Sensor histidine kinase RcsC"/>
    <property type="match status" value="1"/>
</dbReference>
<dbReference type="InterPro" id="IPR004358">
    <property type="entry name" value="Sig_transdc_His_kin-like_C"/>
</dbReference>
<dbReference type="PANTHER" id="PTHR43711:SF31">
    <property type="entry name" value="HISTIDINE KINASE"/>
    <property type="match status" value="1"/>
</dbReference>
<dbReference type="SUPFAM" id="SSF47384">
    <property type="entry name" value="Homodimeric domain of signal transducing histidine kinase"/>
    <property type="match status" value="1"/>
</dbReference>
<evidence type="ECO:0000256" key="11">
    <source>
        <dbReference type="ARBA" id="ARBA00023012"/>
    </source>
</evidence>
<dbReference type="SMART" id="SM00387">
    <property type="entry name" value="HATPase_c"/>
    <property type="match status" value="1"/>
</dbReference>
<dbReference type="PRINTS" id="PR00344">
    <property type="entry name" value="BCTRLSENSOR"/>
</dbReference>
<evidence type="ECO:0000256" key="12">
    <source>
        <dbReference type="ARBA" id="ARBA00074306"/>
    </source>
</evidence>
<evidence type="ECO:0000256" key="10">
    <source>
        <dbReference type="ARBA" id="ARBA00022989"/>
    </source>
</evidence>
<feature type="domain" description="Histidine kinase" evidence="15">
    <location>
        <begin position="403"/>
        <end position="640"/>
    </location>
</feature>
<evidence type="ECO:0000256" key="14">
    <source>
        <dbReference type="SAM" id="MobiDB-lite"/>
    </source>
</evidence>
<sequence>MAKLGQSSFRRILLARLLLLSIPVLLTGEVVAYRKARSGLLETARNNLTVSAVRKGESVRDALTALQTNLATATTASALQSKQSAKIKGFLEQLQQSSAIEVQCVQLTNVQTRQIVASTCGQAAIAQTSKNSWSKQQRGVLIKPASVQVSLAQRSKSATQADDQLRLVLSAPVYVPQTSENPVSQLRYVLSLQSALHQTDRDSSKMTFGYTVIIDEDGTILAHPNPDRVGQTIDQDRNSDRWQTLVRNAIAGKQESYLFPFEENGVDWLAGYSSVQISSNGISRTWVILATTPLATALSSLNEIQQVLLILTVGLLTAILLATLYIARDLARPIEQLSDYALRIRERYSSDRAPKDFKVRELNHLAEALDNMVERLEERAEELETAWQEAQIANQLKSEFLATTSHELRTPLNAIIGSVRLVRDGCCDDRAEELEFLQQADDAALHLLKIINDLLDIAKIEAGKVELSLQPVPIQDLCRQCLKMVEPGSEMKRLKLVLELDDRVDRALIDERRVRQMVINLLSNAVKFTPEGGQVTLKAWLAHGHQLEQDTRPDHSPINPHTPYLCLEVQDSGIGIPEDRWHLLFRPFQQIDSSLTRKHEGTGLGLALTKRLAELHGGTLSFDSVQNSGSTFRIWLPLLEPMPVNAAKVTIDPAESIDPSTPQLSETLPLSVPQS</sequence>
<dbReference type="OrthoDB" id="490876at2"/>
<dbReference type="InterPro" id="IPR003661">
    <property type="entry name" value="HisK_dim/P_dom"/>
</dbReference>
<comment type="caution">
    <text evidence="17">The sequence shown here is derived from an EMBL/GenBank/DDBJ whole genome shotgun (WGS) entry which is preliminary data.</text>
</comment>
<feature type="region of interest" description="Disordered" evidence="14">
    <location>
        <begin position="654"/>
        <end position="675"/>
    </location>
</feature>
<dbReference type="Gene3D" id="6.10.340.10">
    <property type="match status" value="1"/>
</dbReference>
<dbReference type="CDD" id="cd00082">
    <property type="entry name" value="HisKA"/>
    <property type="match status" value="1"/>
</dbReference>
<evidence type="ECO:0000256" key="6">
    <source>
        <dbReference type="ARBA" id="ARBA00022553"/>
    </source>
</evidence>
<keyword evidence="11" id="KW-0902">Two-component regulatory system</keyword>
<evidence type="ECO:0000259" key="16">
    <source>
        <dbReference type="PROSITE" id="PS50885"/>
    </source>
</evidence>
<name>A0A2T1DIH7_9CYAN</name>
<reference evidence="17 18" key="1">
    <citation type="submission" date="2018-02" db="EMBL/GenBank/DDBJ databases">
        <authorList>
            <person name="Cohen D.B."/>
            <person name="Kent A.D."/>
        </authorList>
    </citation>
    <scope>NUCLEOTIDE SEQUENCE [LARGE SCALE GENOMIC DNA]</scope>
    <source>
        <strain evidence="17 18">ULC007</strain>
    </source>
</reference>
<dbReference type="SMART" id="SM00388">
    <property type="entry name" value="HisKA"/>
    <property type="match status" value="1"/>
</dbReference>
<keyword evidence="13" id="KW-0175">Coiled coil</keyword>
<evidence type="ECO:0000256" key="7">
    <source>
        <dbReference type="ARBA" id="ARBA00022679"/>
    </source>
</evidence>
<dbReference type="GO" id="GO:0005886">
    <property type="term" value="C:plasma membrane"/>
    <property type="evidence" value="ECO:0007669"/>
    <property type="project" value="UniProtKB-SubCell"/>
</dbReference>
<keyword evidence="9" id="KW-0418">Kinase</keyword>
<dbReference type="Gene3D" id="3.30.565.10">
    <property type="entry name" value="Histidine kinase-like ATPase, C-terminal domain"/>
    <property type="match status" value="1"/>
</dbReference>
<dbReference type="InterPro" id="IPR003660">
    <property type="entry name" value="HAMP_dom"/>
</dbReference>
<feature type="domain" description="HAMP" evidence="16">
    <location>
        <begin position="328"/>
        <end position="381"/>
    </location>
</feature>
<evidence type="ECO:0000256" key="9">
    <source>
        <dbReference type="ARBA" id="ARBA00022777"/>
    </source>
</evidence>
<keyword evidence="10" id="KW-1133">Transmembrane helix</keyword>
<dbReference type="EC" id="2.7.13.3" evidence="4"/>
<comment type="subcellular location">
    <subcellularLocation>
        <location evidence="2">Cell membrane</location>
        <topology evidence="2">Multi-pass membrane protein</topology>
    </subcellularLocation>
</comment>
<dbReference type="RefSeq" id="WP_073070205.1">
    <property type="nucleotide sequence ID" value="NZ_MPPI01000006.1"/>
</dbReference>
<dbReference type="InterPro" id="IPR029151">
    <property type="entry name" value="Sensor-like_sf"/>
</dbReference>
<evidence type="ECO:0000256" key="4">
    <source>
        <dbReference type="ARBA" id="ARBA00012438"/>
    </source>
</evidence>
<keyword evidence="7" id="KW-0808">Transferase</keyword>
<proteinExistence type="inferred from homology"/>
<evidence type="ECO:0000256" key="2">
    <source>
        <dbReference type="ARBA" id="ARBA00004651"/>
    </source>
</evidence>
<comment type="similarity">
    <text evidence="3">In the N-terminal section; belongs to the phytochrome family.</text>
</comment>
<dbReference type="Pfam" id="PF00512">
    <property type="entry name" value="HisKA"/>
    <property type="match status" value="1"/>
</dbReference>